<organism evidence="3 4">
    <name type="scientific">Jejuia spongiicola</name>
    <dbReference type="NCBI Taxonomy" id="2942207"/>
    <lineage>
        <taxon>Bacteria</taxon>
        <taxon>Pseudomonadati</taxon>
        <taxon>Bacteroidota</taxon>
        <taxon>Flavobacteriia</taxon>
        <taxon>Flavobacteriales</taxon>
        <taxon>Flavobacteriaceae</taxon>
        <taxon>Jejuia</taxon>
    </lineage>
</organism>
<dbReference type="RefSeq" id="WP_249973654.1">
    <property type="nucleotide sequence ID" value="NZ_JAMFLZ010000006.1"/>
</dbReference>
<protein>
    <submittedName>
        <fullName evidence="3">Chitobiase/beta-hexosaminidase C-terminal domain-containing protein</fullName>
    </submittedName>
</protein>
<dbReference type="PROSITE" id="PS51257">
    <property type="entry name" value="PROKAR_LIPOPROTEIN"/>
    <property type="match status" value="1"/>
</dbReference>
<sequence>MRLISLCFMLFLLSSCKHETQTNFLQKSSISLAQPRVIANKTFIDSFVTIKAGLKVEDVDIYFTSNGDEPSLISQKYSQPIQASKPGVYKFKAFHRDWKPSESTAITLLKKGLSANSILWHTNASEKYKGQGTITVINQTKASLNFTDREWVGFDTTAIATIQFNKKVFIKSLTVSYLSDPASWIFPPENIEIFVDNDKKVNPVTPLKGFVDKNNETISIPIEAEIKSLKIEVKNLQSIPEWHEGKGQKAWLFIDELIFN</sequence>
<keyword evidence="1" id="KW-0732">Signal</keyword>
<dbReference type="InterPro" id="IPR059177">
    <property type="entry name" value="GH29D-like_dom"/>
</dbReference>
<proteinExistence type="predicted"/>
<evidence type="ECO:0000259" key="2">
    <source>
        <dbReference type="Pfam" id="PF13290"/>
    </source>
</evidence>
<dbReference type="Proteomes" id="UP001165381">
    <property type="component" value="Unassembled WGS sequence"/>
</dbReference>
<feature type="signal peptide" evidence="1">
    <location>
        <begin position="1"/>
        <end position="19"/>
    </location>
</feature>
<gene>
    <name evidence="3" type="ORF">M3P09_14250</name>
</gene>
<dbReference type="Pfam" id="PF13290">
    <property type="entry name" value="CHB_HEX_C_1"/>
    <property type="match status" value="1"/>
</dbReference>
<evidence type="ECO:0000313" key="4">
    <source>
        <dbReference type="Proteomes" id="UP001165381"/>
    </source>
</evidence>
<feature type="chain" id="PRO_5045366368" evidence="1">
    <location>
        <begin position="20"/>
        <end position="260"/>
    </location>
</feature>
<feature type="domain" description="GH29D-like beta-sandwich" evidence="2">
    <location>
        <begin position="55"/>
        <end position="101"/>
    </location>
</feature>
<accession>A0ABT0QH44</accession>
<keyword evidence="4" id="KW-1185">Reference proteome</keyword>
<evidence type="ECO:0000256" key="1">
    <source>
        <dbReference type="SAM" id="SignalP"/>
    </source>
</evidence>
<evidence type="ECO:0000313" key="3">
    <source>
        <dbReference type="EMBL" id="MCL6296169.1"/>
    </source>
</evidence>
<dbReference type="EMBL" id="JAMFLZ010000006">
    <property type="protein sequence ID" value="MCL6296169.1"/>
    <property type="molecule type" value="Genomic_DNA"/>
</dbReference>
<comment type="caution">
    <text evidence="3">The sequence shown here is derived from an EMBL/GenBank/DDBJ whole genome shotgun (WGS) entry which is preliminary data.</text>
</comment>
<name>A0ABT0QH44_9FLAO</name>
<reference evidence="3" key="1">
    <citation type="submission" date="2022-05" db="EMBL/GenBank/DDBJ databases">
        <authorList>
            <person name="Park J.-S."/>
        </authorList>
    </citation>
    <scope>NUCLEOTIDE SEQUENCE</scope>
    <source>
        <strain evidence="3">2012CJ34-3</strain>
    </source>
</reference>